<protein>
    <recommendedName>
        <fullName evidence="8">Cytochrome P450</fullName>
    </recommendedName>
</protein>
<evidence type="ECO:0000256" key="5">
    <source>
        <dbReference type="RuleBase" id="RU000461"/>
    </source>
</evidence>
<feature type="binding site" description="axial binding residue" evidence="4">
    <location>
        <position position="466"/>
    </location>
    <ligand>
        <name>heme</name>
        <dbReference type="ChEBI" id="CHEBI:30413"/>
    </ligand>
    <ligandPart>
        <name>Fe</name>
        <dbReference type="ChEBI" id="CHEBI:18248"/>
    </ligandPart>
</feature>
<dbReference type="OrthoDB" id="3934656at2759"/>
<dbReference type="InterPro" id="IPR050364">
    <property type="entry name" value="Cytochrome_P450_fung"/>
</dbReference>
<dbReference type="Pfam" id="PF00067">
    <property type="entry name" value="p450"/>
    <property type="match status" value="1"/>
</dbReference>
<sequence>MNFQIPDIDTVASTITELRHHKLAPVISIAAAAGLAVYALTTAIRSNTKTPKGYKEIPVADGRLPYFGHLLSLGDVPAFKLTELQKKHGSIMKVYMGVQEWIMISDPLMAHEIFMTKGSVTSGRPFQLYTHQYYSINQRGVAFPNPDKRWKNARTATLDILAPKNVDKFSPILEFEADFIVKHLLAATLANGSVEVIKPFQAAAMNVVLTTSLGKRATSLQDPLFKKIIHVVDTGMKWAGAAEDMSSFLPIITILDIIFRKERRMTDFIENTRNPLFRSLIKEARESNVDCLLKSLYERKEEYDLDDDAILVTINDIISAGADTIAVSLSWAMVILCHHPDVQQRLRDEIDNFIKIHGRVPTFQERDAVPFMISVQKEAMRYRSVTPFGVLHEATEDVECRGYFIPKGTVLVSNMYAMHWNPEVYPEPEKFIPDRFMNDTKSMYASANSRIENRDHYNFGWGRRICPGIHLAEVQMFNVMVRIIAKSVILPTLDKDGNAILPDLDRARDAGLVLQPFTDDVRIVERTDALL</sequence>
<gene>
    <name evidence="6" type="ORF">INT45_009184</name>
</gene>
<dbReference type="InterPro" id="IPR002401">
    <property type="entry name" value="Cyt_P450_E_grp-I"/>
</dbReference>
<keyword evidence="4 5" id="KW-0349">Heme</keyword>
<accession>A0A8H7SGR3</accession>
<dbReference type="GO" id="GO:0004497">
    <property type="term" value="F:monooxygenase activity"/>
    <property type="evidence" value="ECO:0007669"/>
    <property type="project" value="UniProtKB-KW"/>
</dbReference>
<reference evidence="6 7" key="1">
    <citation type="submission" date="2020-12" db="EMBL/GenBank/DDBJ databases">
        <title>Metabolic potential, ecology and presence of endohyphal bacteria is reflected in genomic diversity of Mucoromycotina.</title>
        <authorList>
            <person name="Muszewska A."/>
            <person name="Okrasinska A."/>
            <person name="Steczkiewicz K."/>
            <person name="Drgas O."/>
            <person name="Orlowska M."/>
            <person name="Perlinska-Lenart U."/>
            <person name="Aleksandrzak-Piekarczyk T."/>
            <person name="Szatraj K."/>
            <person name="Zielenkiewicz U."/>
            <person name="Pilsyk S."/>
            <person name="Malc E."/>
            <person name="Mieczkowski P."/>
            <person name="Kruszewska J.S."/>
            <person name="Biernat P."/>
            <person name="Pawlowska J."/>
        </authorList>
    </citation>
    <scope>NUCLEOTIDE SEQUENCE [LARGE SCALE GENOMIC DNA]</scope>
    <source>
        <strain evidence="6 7">CBS 142.35</strain>
    </source>
</reference>
<evidence type="ECO:0000313" key="7">
    <source>
        <dbReference type="Proteomes" id="UP000646827"/>
    </source>
</evidence>
<dbReference type="InterPro" id="IPR017972">
    <property type="entry name" value="Cyt_P450_CS"/>
</dbReference>
<organism evidence="6 7">
    <name type="scientific">Circinella minor</name>
    <dbReference type="NCBI Taxonomy" id="1195481"/>
    <lineage>
        <taxon>Eukaryota</taxon>
        <taxon>Fungi</taxon>
        <taxon>Fungi incertae sedis</taxon>
        <taxon>Mucoromycota</taxon>
        <taxon>Mucoromycotina</taxon>
        <taxon>Mucoromycetes</taxon>
        <taxon>Mucorales</taxon>
        <taxon>Lichtheimiaceae</taxon>
        <taxon>Circinella</taxon>
    </lineage>
</organism>
<dbReference type="GO" id="GO:0020037">
    <property type="term" value="F:heme binding"/>
    <property type="evidence" value="ECO:0007669"/>
    <property type="project" value="InterPro"/>
</dbReference>
<comment type="cofactor">
    <cofactor evidence="4">
        <name>heme</name>
        <dbReference type="ChEBI" id="CHEBI:30413"/>
    </cofactor>
</comment>
<keyword evidence="2 5" id="KW-0560">Oxidoreductase</keyword>
<keyword evidence="3 4" id="KW-0408">Iron</keyword>
<evidence type="ECO:0008006" key="8">
    <source>
        <dbReference type="Google" id="ProtNLM"/>
    </source>
</evidence>
<dbReference type="PROSITE" id="PS00086">
    <property type="entry name" value="CYTOCHROME_P450"/>
    <property type="match status" value="1"/>
</dbReference>
<dbReference type="GO" id="GO:0005506">
    <property type="term" value="F:iron ion binding"/>
    <property type="evidence" value="ECO:0007669"/>
    <property type="project" value="InterPro"/>
</dbReference>
<dbReference type="Gene3D" id="1.10.630.10">
    <property type="entry name" value="Cytochrome P450"/>
    <property type="match status" value="1"/>
</dbReference>
<dbReference type="SUPFAM" id="SSF48264">
    <property type="entry name" value="Cytochrome P450"/>
    <property type="match status" value="1"/>
</dbReference>
<evidence type="ECO:0000256" key="4">
    <source>
        <dbReference type="PIRSR" id="PIRSR602401-1"/>
    </source>
</evidence>
<evidence type="ECO:0000256" key="1">
    <source>
        <dbReference type="ARBA" id="ARBA00022723"/>
    </source>
</evidence>
<keyword evidence="1 4" id="KW-0479">Metal-binding</keyword>
<comment type="caution">
    <text evidence="6">The sequence shown here is derived from an EMBL/GenBank/DDBJ whole genome shotgun (WGS) entry which is preliminary data.</text>
</comment>
<evidence type="ECO:0000256" key="3">
    <source>
        <dbReference type="ARBA" id="ARBA00023004"/>
    </source>
</evidence>
<dbReference type="EMBL" id="JAEPRB010000002">
    <property type="protein sequence ID" value="KAG2228138.1"/>
    <property type="molecule type" value="Genomic_DNA"/>
</dbReference>
<keyword evidence="7" id="KW-1185">Reference proteome</keyword>
<dbReference type="Proteomes" id="UP000646827">
    <property type="component" value="Unassembled WGS sequence"/>
</dbReference>
<comment type="similarity">
    <text evidence="5">Belongs to the cytochrome P450 family.</text>
</comment>
<keyword evidence="5" id="KW-0503">Monooxygenase</keyword>
<name>A0A8H7SGR3_9FUNG</name>
<dbReference type="PRINTS" id="PR00463">
    <property type="entry name" value="EP450I"/>
</dbReference>
<evidence type="ECO:0000256" key="2">
    <source>
        <dbReference type="ARBA" id="ARBA00023002"/>
    </source>
</evidence>
<dbReference type="InterPro" id="IPR001128">
    <property type="entry name" value="Cyt_P450"/>
</dbReference>
<dbReference type="PANTHER" id="PTHR46300">
    <property type="entry name" value="P450, PUTATIVE (EUROFUNG)-RELATED-RELATED"/>
    <property type="match status" value="1"/>
</dbReference>
<dbReference type="InterPro" id="IPR036396">
    <property type="entry name" value="Cyt_P450_sf"/>
</dbReference>
<dbReference type="PRINTS" id="PR00385">
    <property type="entry name" value="P450"/>
</dbReference>
<dbReference type="GO" id="GO:0016705">
    <property type="term" value="F:oxidoreductase activity, acting on paired donors, with incorporation or reduction of molecular oxygen"/>
    <property type="evidence" value="ECO:0007669"/>
    <property type="project" value="InterPro"/>
</dbReference>
<proteinExistence type="inferred from homology"/>
<dbReference type="PANTHER" id="PTHR46300:SF11">
    <property type="entry name" value="OXIDOREDUCTASE, PUTATIVE-RELATED"/>
    <property type="match status" value="1"/>
</dbReference>
<dbReference type="AlphaFoldDB" id="A0A8H7SGR3"/>
<evidence type="ECO:0000313" key="6">
    <source>
        <dbReference type="EMBL" id="KAG2228138.1"/>
    </source>
</evidence>